<dbReference type="InterPro" id="IPR008513">
    <property type="entry name" value="tRNA(Met)_cyd_acetate_ligase"/>
</dbReference>
<dbReference type="EMBL" id="CP020991">
    <property type="protein sequence ID" value="AUO18273.1"/>
    <property type="molecule type" value="Genomic_DNA"/>
</dbReference>
<sequence>MKVCGIVCEYNPFHNGHKYQIDYIKQNLGFDAVVGIMSGNYTQRGDVAVYDKSVRALAAVQSGMDLVLELPAVHSMQSAEIFAFNSIYILHSLGLIDSIAFGAEHSEITEIQKTASLLYTEPKEFKMILKSELQSGKPFFLARKNAVYRILGNSYANILSEPNNILAIEYIKALYKLNSNIEPILIKRCESEHNDTVIHGEIASASAIRNILNIHGSNMIKAVPENCISLYKNSSLHRIEKLDTAIISDIIKSDIITIRNAPDVSEGLENKIKKSAFSSKNFSELCDNIKSKRYAHSRIRRIIMNIFLGITKEDAVTPPQYIKILNFNKKGQELLHNAKSTSKLPLAKNRNGINNIEKAVKIWDREIVFDKLYELSQI</sequence>
<proteinExistence type="inferred from homology"/>
<dbReference type="GeneID" id="98061521"/>
<dbReference type="Proteomes" id="UP000235589">
    <property type="component" value="Chromosome"/>
</dbReference>
<keyword evidence="2" id="KW-0067">ATP-binding</keyword>
<feature type="binding site" evidence="2">
    <location>
        <position position="188"/>
    </location>
    <ligand>
        <name>ATP</name>
        <dbReference type="ChEBI" id="CHEBI:30616"/>
    </ligand>
</feature>
<comment type="catalytic activity">
    <reaction evidence="2">
        <text>cytidine(34) in elongator tRNA(Met) + acetate + ATP = N(4)-acetylcytidine(34) in elongator tRNA(Met) + AMP + diphosphate</text>
        <dbReference type="Rhea" id="RHEA:58144"/>
        <dbReference type="Rhea" id="RHEA-COMP:10693"/>
        <dbReference type="Rhea" id="RHEA-COMP:10694"/>
        <dbReference type="ChEBI" id="CHEBI:30089"/>
        <dbReference type="ChEBI" id="CHEBI:30616"/>
        <dbReference type="ChEBI" id="CHEBI:33019"/>
        <dbReference type="ChEBI" id="CHEBI:74900"/>
        <dbReference type="ChEBI" id="CHEBI:82748"/>
        <dbReference type="ChEBI" id="CHEBI:456215"/>
    </reaction>
</comment>
<evidence type="ECO:0000313" key="4">
    <source>
        <dbReference type="Proteomes" id="UP000235589"/>
    </source>
</evidence>
<dbReference type="Gene3D" id="3.40.50.620">
    <property type="entry name" value="HUPs"/>
    <property type="match status" value="1"/>
</dbReference>
<gene>
    <name evidence="2" type="primary">tmcAL</name>
    <name evidence="3" type="ORF">B9O19_00088</name>
</gene>
<keyword evidence="2" id="KW-0820">tRNA-binding</keyword>
<dbReference type="InterPro" id="IPR014729">
    <property type="entry name" value="Rossmann-like_a/b/a_fold"/>
</dbReference>
<dbReference type="HAMAP" id="MF_01539">
    <property type="entry name" value="TmcAL"/>
    <property type="match status" value="1"/>
</dbReference>
<keyword evidence="2" id="KW-0963">Cytoplasm</keyword>
<dbReference type="EC" id="6.3.4.-" evidence="2"/>
<evidence type="ECO:0000313" key="3">
    <source>
        <dbReference type="EMBL" id="AUO18273.1"/>
    </source>
</evidence>
<comment type="similarity">
    <text evidence="2">Belongs to the TmcAL family.</text>
</comment>
<dbReference type="Pfam" id="PF05636">
    <property type="entry name" value="HIGH_NTase1"/>
    <property type="match status" value="1"/>
</dbReference>
<dbReference type="GO" id="GO:0005737">
    <property type="term" value="C:cytoplasm"/>
    <property type="evidence" value="ECO:0007669"/>
    <property type="project" value="UniProtKB-SubCell"/>
</dbReference>
<feature type="binding site" evidence="2">
    <location>
        <position position="163"/>
    </location>
    <ligand>
        <name>ATP</name>
        <dbReference type="ChEBI" id="CHEBI:30616"/>
    </ligand>
</feature>
<dbReference type="KEGG" id="mpec:B9O19_00088"/>
<dbReference type="RefSeq" id="WP_102364625.1">
    <property type="nucleotide sequence ID" value="NZ_CP020991.1"/>
</dbReference>
<organism evidence="3 4">
    <name type="scientific">Monoglobus pectinilyticus</name>
    <dbReference type="NCBI Taxonomy" id="1981510"/>
    <lineage>
        <taxon>Bacteria</taxon>
        <taxon>Bacillati</taxon>
        <taxon>Bacillota</taxon>
        <taxon>Clostridia</taxon>
        <taxon>Monoglobales</taxon>
        <taxon>Monoglobaceae</taxon>
        <taxon>Monoglobus</taxon>
    </lineage>
</organism>
<feature type="binding site" evidence="2">
    <location>
        <position position="102"/>
    </location>
    <ligand>
        <name>ATP</name>
        <dbReference type="ChEBI" id="CHEBI:30616"/>
    </ligand>
</feature>
<comment type="subcellular location">
    <subcellularLocation>
        <location evidence="2">Cytoplasm</location>
    </subcellularLocation>
</comment>
<reference evidence="3 4" key="1">
    <citation type="submission" date="2017-04" db="EMBL/GenBank/DDBJ databases">
        <title>Monoglobus pectinilyticus 14 draft genome.</title>
        <authorList>
            <person name="Kim C."/>
            <person name="Rosendale D.I."/>
            <person name="Kelly W.J."/>
            <person name="Tannock G.W."/>
            <person name="Patchett M.L."/>
            <person name="Jordens J.Z."/>
        </authorList>
    </citation>
    <scope>NUCLEOTIDE SEQUENCE [LARGE SCALE GENOMIC DNA]</scope>
    <source>
        <strain evidence="3 4">14</strain>
    </source>
</reference>
<dbReference type="GO" id="GO:0005524">
    <property type="term" value="F:ATP binding"/>
    <property type="evidence" value="ECO:0007669"/>
    <property type="project" value="UniProtKB-KW"/>
</dbReference>
<protein>
    <recommendedName>
        <fullName evidence="2">tRNA(Met) cytidine acetate ligase</fullName>
        <ecNumber evidence="2">6.3.4.-</ecNumber>
    </recommendedName>
</protein>
<comment type="function">
    <text evidence="2">Catalyzes the formation of N(4)-acetylcytidine (ac(4)C) at the wobble position of elongator tRNA(Met), using acetate and ATP as substrates. First activates an acetate ion to form acetyladenylate (Ac-AMP) and then transfers the acetyl group to tRNA to form ac(4)C34.</text>
</comment>
<name>A0A2K9NZ02_9FIRM</name>
<dbReference type="AlphaFoldDB" id="A0A2K9NZ02"/>
<comment type="caution">
    <text evidence="2">Lacks conserved residue(s) required for the propagation of feature annotation.</text>
</comment>
<keyword evidence="2" id="KW-0694">RNA-binding</keyword>
<keyword evidence="2" id="KW-0436">Ligase</keyword>
<keyword evidence="2" id="KW-0547">Nucleotide-binding</keyword>
<dbReference type="PANTHER" id="PTHR37825">
    <property type="entry name" value="TRNA(MET) CYTIDINE ACETATE LIGASE"/>
    <property type="match status" value="1"/>
</dbReference>
<evidence type="ECO:0000256" key="1">
    <source>
        <dbReference type="ARBA" id="ARBA00022694"/>
    </source>
</evidence>
<dbReference type="GO" id="GO:0000049">
    <property type="term" value="F:tRNA binding"/>
    <property type="evidence" value="ECO:0007669"/>
    <property type="project" value="UniProtKB-KW"/>
</dbReference>
<keyword evidence="4" id="KW-1185">Reference proteome</keyword>
<dbReference type="GO" id="GO:0016879">
    <property type="term" value="F:ligase activity, forming carbon-nitrogen bonds"/>
    <property type="evidence" value="ECO:0007669"/>
    <property type="project" value="UniProtKB-UniRule"/>
</dbReference>
<dbReference type="SUPFAM" id="SSF52374">
    <property type="entry name" value="Nucleotidylyl transferase"/>
    <property type="match status" value="1"/>
</dbReference>
<dbReference type="GO" id="GO:0006400">
    <property type="term" value="P:tRNA modification"/>
    <property type="evidence" value="ECO:0007669"/>
    <property type="project" value="UniProtKB-UniRule"/>
</dbReference>
<dbReference type="PANTHER" id="PTHR37825:SF1">
    <property type="entry name" value="TRNA(MET) CYTIDINE ACETATE LIGASE"/>
    <property type="match status" value="1"/>
</dbReference>
<dbReference type="OrthoDB" id="9769796at2"/>
<feature type="binding site" evidence="2">
    <location>
        <begin position="7"/>
        <end position="20"/>
    </location>
    <ligand>
        <name>ATP</name>
        <dbReference type="ChEBI" id="CHEBI:30616"/>
    </ligand>
</feature>
<accession>A0A2K9NZ02</accession>
<keyword evidence="1 2" id="KW-0819">tRNA processing</keyword>
<evidence type="ECO:0000256" key="2">
    <source>
        <dbReference type="HAMAP-Rule" id="MF_01539"/>
    </source>
</evidence>